<evidence type="ECO:0000259" key="3">
    <source>
        <dbReference type="Pfam" id="PF09631"/>
    </source>
</evidence>
<dbReference type="SUPFAM" id="SSF53032">
    <property type="entry name" value="tRNA-intron endonuclease catalytic domain-like"/>
    <property type="match status" value="1"/>
</dbReference>
<feature type="domain" description="tRNA-splicing endonuclease subunit Sen15" evidence="3">
    <location>
        <begin position="28"/>
        <end position="127"/>
    </location>
</feature>
<reference evidence="6 7" key="1">
    <citation type="submission" date="2017-11" db="EMBL/GenBank/DDBJ databases">
        <title>De novo assembly and phasing of dikaryotic genomes from two isolates of Puccinia coronata f. sp. avenae, the causal agent of oat crown rust.</title>
        <authorList>
            <person name="Miller M.E."/>
            <person name="Zhang Y."/>
            <person name="Omidvar V."/>
            <person name="Sperschneider J."/>
            <person name="Schwessinger B."/>
            <person name="Raley C."/>
            <person name="Palmer J.M."/>
            <person name="Garnica D."/>
            <person name="Upadhyaya N."/>
            <person name="Rathjen J."/>
            <person name="Taylor J.M."/>
            <person name="Park R.F."/>
            <person name="Dodds P.N."/>
            <person name="Hirsch C.D."/>
            <person name="Kianian S.F."/>
            <person name="Figueroa M."/>
        </authorList>
    </citation>
    <scope>NUCLEOTIDE SEQUENCE [LARGE SCALE GENOMIC DNA]</scope>
    <source>
        <strain evidence="4">12NC29</strain>
        <strain evidence="5">12SD80</strain>
    </source>
</reference>
<dbReference type="Pfam" id="PF09631">
    <property type="entry name" value="Sen15"/>
    <property type="match status" value="1"/>
</dbReference>
<evidence type="ECO:0000313" key="4">
    <source>
        <dbReference type="EMBL" id="PLW33392.1"/>
    </source>
</evidence>
<dbReference type="GO" id="GO:0006388">
    <property type="term" value="P:tRNA splicing, via endonucleolytic cleavage and ligation"/>
    <property type="evidence" value="ECO:0007669"/>
    <property type="project" value="InterPro"/>
</dbReference>
<accession>A0A2N5UD17</accession>
<evidence type="ECO:0000256" key="2">
    <source>
        <dbReference type="ARBA" id="ARBA00022694"/>
    </source>
</evidence>
<dbReference type="Proteomes" id="UP000235392">
    <property type="component" value="Unassembled WGS sequence"/>
</dbReference>
<dbReference type="InterPro" id="IPR036167">
    <property type="entry name" value="tRNA_intron_Endo_cat-like_sf"/>
</dbReference>
<dbReference type="STRING" id="200324.A0A2N5UD17"/>
<dbReference type="Gene3D" id="3.40.1350.10">
    <property type="match status" value="1"/>
</dbReference>
<dbReference type="AlphaFoldDB" id="A0A2N5UD17"/>
<dbReference type="GO" id="GO:0005634">
    <property type="term" value="C:nucleus"/>
    <property type="evidence" value="ECO:0007669"/>
    <property type="project" value="UniProtKB-ARBA"/>
</dbReference>
<dbReference type="EMBL" id="PGCI01000174">
    <property type="protein sequence ID" value="PLW35653.1"/>
    <property type="molecule type" value="Genomic_DNA"/>
</dbReference>
<sequence length="131" mass="13884">MNHSGNQSGSLGEALKEVPGQAGPLQHAYTDLSAAQGWLGLSIHTFPASASSPHPRLAIIRGTPPSSTLERVVYPMSLHQPTSFEILSELFTTIGLERGSKVLLGIVGSDSSIVYYELSDGIVSPKEVPDE</sequence>
<evidence type="ECO:0000256" key="1">
    <source>
        <dbReference type="ARBA" id="ARBA00006091"/>
    </source>
</evidence>
<keyword evidence="2" id="KW-0819">tRNA processing</keyword>
<dbReference type="EMBL" id="PGCJ01000300">
    <property type="protein sequence ID" value="PLW33392.1"/>
    <property type="molecule type" value="Genomic_DNA"/>
</dbReference>
<dbReference type="PANTHER" id="PTHR28582">
    <property type="entry name" value="TRNA-SPLICING ENDONUCLEASE SUBUNIT SEN15"/>
    <property type="match status" value="1"/>
</dbReference>
<evidence type="ECO:0000313" key="5">
    <source>
        <dbReference type="EMBL" id="PLW35653.1"/>
    </source>
</evidence>
<evidence type="ECO:0000313" key="6">
    <source>
        <dbReference type="Proteomes" id="UP000235388"/>
    </source>
</evidence>
<proteinExistence type="inferred from homology"/>
<organism evidence="5 7">
    <name type="scientific">Puccinia coronata f. sp. avenae</name>
    <dbReference type="NCBI Taxonomy" id="200324"/>
    <lineage>
        <taxon>Eukaryota</taxon>
        <taxon>Fungi</taxon>
        <taxon>Dikarya</taxon>
        <taxon>Basidiomycota</taxon>
        <taxon>Pucciniomycotina</taxon>
        <taxon>Pucciniomycetes</taxon>
        <taxon>Pucciniales</taxon>
        <taxon>Pucciniaceae</taxon>
        <taxon>Puccinia</taxon>
    </lineage>
</organism>
<name>A0A2N5UD17_9BASI</name>
<comment type="caution">
    <text evidence="5">The sequence shown here is derived from an EMBL/GenBank/DDBJ whole genome shotgun (WGS) entry which is preliminary data.</text>
</comment>
<evidence type="ECO:0000313" key="7">
    <source>
        <dbReference type="Proteomes" id="UP000235392"/>
    </source>
</evidence>
<comment type="similarity">
    <text evidence="1">Belongs to the SEN15 family.</text>
</comment>
<keyword evidence="6" id="KW-1185">Reference proteome</keyword>
<dbReference type="GO" id="GO:0003676">
    <property type="term" value="F:nucleic acid binding"/>
    <property type="evidence" value="ECO:0007669"/>
    <property type="project" value="InterPro"/>
</dbReference>
<dbReference type="InterPro" id="IPR011856">
    <property type="entry name" value="tRNA_endonuc-like_dom_sf"/>
</dbReference>
<dbReference type="OrthoDB" id="10002170at2759"/>
<gene>
    <name evidence="4" type="ORF">PCANC_20750</name>
    <name evidence="5" type="ORF">PCASD_10242</name>
</gene>
<dbReference type="Proteomes" id="UP000235388">
    <property type="component" value="Unassembled WGS sequence"/>
</dbReference>
<protein>
    <recommendedName>
        <fullName evidence="3">tRNA-splicing endonuclease subunit Sen15 domain-containing protein</fullName>
    </recommendedName>
</protein>
<dbReference type="PANTHER" id="PTHR28582:SF1">
    <property type="entry name" value="TRNA-SPLICING ENDONUCLEASE SUBUNIT SEN15"/>
    <property type="match status" value="1"/>
</dbReference>
<dbReference type="InterPro" id="IPR018593">
    <property type="entry name" value="tRNA-endonuc_su_Sen15"/>
</dbReference>